<evidence type="ECO:0000313" key="3">
    <source>
        <dbReference type="Proteomes" id="UP000625316"/>
    </source>
</evidence>
<dbReference type="InterPro" id="IPR050678">
    <property type="entry name" value="DNA_Partitioning_ATPase"/>
</dbReference>
<organism evidence="2 3">
    <name type="scientific">Romeriopsis navalis LEGE 11480</name>
    <dbReference type="NCBI Taxonomy" id="2777977"/>
    <lineage>
        <taxon>Bacteria</taxon>
        <taxon>Bacillati</taxon>
        <taxon>Cyanobacteriota</taxon>
        <taxon>Cyanophyceae</taxon>
        <taxon>Leptolyngbyales</taxon>
        <taxon>Leptolyngbyaceae</taxon>
        <taxon>Romeriopsis</taxon>
        <taxon>Romeriopsis navalis</taxon>
    </lineage>
</organism>
<protein>
    <submittedName>
        <fullName evidence="2">ParA family protein</fullName>
    </submittedName>
</protein>
<dbReference type="PIRSF" id="PIRSF009320">
    <property type="entry name" value="Nuc_binding_HP_1000"/>
    <property type="match status" value="1"/>
</dbReference>
<evidence type="ECO:0000313" key="2">
    <source>
        <dbReference type="EMBL" id="MBE9030476.1"/>
    </source>
</evidence>
<dbReference type="AlphaFoldDB" id="A0A928VPG2"/>
<name>A0A928VPG2_9CYAN</name>
<reference evidence="2" key="1">
    <citation type="submission" date="2020-10" db="EMBL/GenBank/DDBJ databases">
        <authorList>
            <person name="Castelo-Branco R."/>
            <person name="Eusebio N."/>
            <person name="Adriana R."/>
            <person name="Vieira A."/>
            <person name="Brugerolle De Fraissinette N."/>
            <person name="Rezende De Castro R."/>
            <person name="Schneider M.P."/>
            <person name="Vasconcelos V."/>
            <person name="Leao P.N."/>
        </authorList>
    </citation>
    <scope>NUCLEOTIDE SEQUENCE</scope>
    <source>
        <strain evidence="2">LEGE 11480</strain>
    </source>
</reference>
<accession>A0A928VPG2</accession>
<dbReference type="RefSeq" id="WP_264325303.1">
    <property type="nucleotide sequence ID" value="NZ_JADEXQ010000036.1"/>
</dbReference>
<dbReference type="CDD" id="cd02042">
    <property type="entry name" value="ParAB_family"/>
    <property type="match status" value="1"/>
</dbReference>
<dbReference type="SUPFAM" id="SSF52540">
    <property type="entry name" value="P-loop containing nucleoside triphosphate hydrolases"/>
    <property type="match status" value="1"/>
</dbReference>
<dbReference type="InterPro" id="IPR027417">
    <property type="entry name" value="P-loop_NTPase"/>
</dbReference>
<dbReference type="PANTHER" id="PTHR13696">
    <property type="entry name" value="P-LOOP CONTAINING NUCLEOSIDE TRIPHOSPHATE HYDROLASE"/>
    <property type="match status" value="1"/>
</dbReference>
<dbReference type="EMBL" id="JADEXQ010000036">
    <property type="protein sequence ID" value="MBE9030476.1"/>
    <property type="molecule type" value="Genomic_DNA"/>
</dbReference>
<keyword evidence="3" id="KW-1185">Reference proteome</keyword>
<dbReference type="Gene3D" id="3.40.50.300">
    <property type="entry name" value="P-loop containing nucleotide triphosphate hydrolases"/>
    <property type="match status" value="1"/>
</dbReference>
<gene>
    <name evidence="2" type="ORF">IQ266_12115</name>
</gene>
<dbReference type="InterPro" id="IPR002586">
    <property type="entry name" value="CobQ/CobB/MinD/ParA_Nub-bd_dom"/>
</dbReference>
<evidence type="ECO:0000259" key="1">
    <source>
        <dbReference type="Pfam" id="PF01656"/>
    </source>
</evidence>
<sequence>MIITIASLKGGVGKTTSAINLAYYFATRRPRRETILVDGDPNRTAIDWAESSEFKLPFGVLSNDDDLSEYDVLVVDTAARTSDEDLSELIDASDLVVIPTKLDIFDVRAAIAFAELLKSKPDKYRILMTGLPARGKKLYNEAKAMFEEADLMTFEGGIRHLAVYRDAAYEGAPVAMYGDAGKKAFKDYQVIGKQIQQGWN</sequence>
<feature type="domain" description="CobQ/CobB/MinD/ParA nucleotide binding" evidence="1">
    <location>
        <begin position="3"/>
        <end position="47"/>
    </location>
</feature>
<comment type="caution">
    <text evidence="2">The sequence shown here is derived from an EMBL/GenBank/DDBJ whole genome shotgun (WGS) entry which is preliminary data.</text>
</comment>
<dbReference type="Proteomes" id="UP000625316">
    <property type="component" value="Unassembled WGS sequence"/>
</dbReference>
<dbReference type="Pfam" id="PF01656">
    <property type="entry name" value="CbiA"/>
    <property type="match status" value="1"/>
</dbReference>
<dbReference type="PANTHER" id="PTHR13696:SF96">
    <property type="entry name" value="COBQ_COBB_MIND_PARA NUCLEOTIDE BINDING DOMAIN-CONTAINING PROTEIN"/>
    <property type="match status" value="1"/>
</dbReference>
<proteinExistence type="predicted"/>